<reference evidence="1 2" key="1">
    <citation type="submission" date="2018-06" db="EMBL/GenBank/DDBJ databases">
        <authorList>
            <consortium name="Pathogen Informatics"/>
            <person name="Doyle S."/>
        </authorList>
    </citation>
    <scope>NUCLEOTIDE SEQUENCE [LARGE SCALE GENOMIC DNA]</scope>
    <source>
        <strain evidence="1 2">NCTC13533</strain>
    </source>
</reference>
<dbReference type="RefSeq" id="WP_128124776.1">
    <property type="nucleotide sequence ID" value="NZ_UFVQ01000003.1"/>
</dbReference>
<sequence length="110" mass="13107">MRLFLDTNFIFGILDLHKNNEDSSAKEIIEELKKNDLPFKLMYHPETLNEFKRTFDSKSIFLKETKWTKEISKIALEINQLSPIEELYHKQNINDEIDPSLFFRKIRSSG</sequence>
<dbReference type="Proteomes" id="UP000255224">
    <property type="component" value="Unassembled WGS sequence"/>
</dbReference>
<gene>
    <name evidence="1" type="ORF">NCTC13533_01448</name>
</gene>
<protein>
    <recommendedName>
        <fullName evidence="3">PIN domain-containing protein</fullName>
    </recommendedName>
</protein>
<dbReference type="EMBL" id="UFVQ01000003">
    <property type="protein sequence ID" value="STC94224.1"/>
    <property type="molecule type" value="Genomic_DNA"/>
</dbReference>
<evidence type="ECO:0008006" key="3">
    <source>
        <dbReference type="Google" id="ProtNLM"/>
    </source>
</evidence>
<organism evidence="1 2">
    <name type="scientific">Chryseobacterium carnipullorum</name>
    <dbReference type="NCBI Taxonomy" id="1124835"/>
    <lineage>
        <taxon>Bacteria</taxon>
        <taxon>Pseudomonadati</taxon>
        <taxon>Bacteroidota</taxon>
        <taxon>Flavobacteriia</taxon>
        <taxon>Flavobacteriales</taxon>
        <taxon>Weeksellaceae</taxon>
        <taxon>Chryseobacterium group</taxon>
        <taxon>Chryseobacterium</taxon>
    </lineage>
</organism>
<proteinExistence type="predicted"/>
<dbReference type="AlphaFoldDB" id="A0A376DRK9"/>
<evidence type="ECO:0000313" key="1">
    <source>
        <dbReference type="EMBL" id="STC94224.1"/>
    </source>
</evidence>
<accession>A0A376DRK9</accession>
<evidence type="ECO:0000313" key="2">
    <source>
        <dbReference type="Proteomes" id="UP000255224"/>
    </source>
</evidence>
<name>A0A376DRK9_CHRCU</name>